<keyword evidence="2" id="KW-0731">Sigma factor</keyword>
<dbReference type="SUPFAM" id="SSF88659">
    <property type="entry name" value="Sigma3 and sigma4 domains of RNA polymerase sigma factors"/>
    <property type="match status" value="1"/>
</dbReference>
<dbReference type="Proteomes" id="UP001596058">
    <property type="component" value="Unassembled WGS sequence"/>
</dbReference>
<sequence length="88" mass="9647">MPDHDEALNTLIDAHAVRPLINALPHREKHILLLRFYGNLTQAEIAAEFGISQMHVSRILRAVLTRLRSSLETTETTNSGASSASDAA</sequence>
<keyword evidence="3" id="KW-0238">DNA-binding</keyword>
<evidence type="ECO:0000256" key="3">
    <source>
        <dbReference type="ARBA" id="ARBA00023125"/>
    </source>
</evidence>
<evidence type="ECO:0000259" key="5">
    <source>
        <dbReference type="Pfam" id="PF04545"/>
    </source>
</evidence>
<accession>A0ABW1DB17</accession>
<dbReference type="EMBL" id="JBHSPA010000099">
    <property type="protein sequence ID" value="MFC5833906.1"/>
    <property type="molecule type" value="Genomic_DNA"/>
</dbReference>
<comment type="caution">
    <text evidence="6">The sequence shown here is derived from an EMBL/GenBank/DDBJ whole genome shotgun (WGS) entry which is preliminary data.</text>
</comment>
<keyword evidence="1" id="KW-0805">Transcription regulation</keyword>
<keyword evidence="4" id="KW-0804">Transcription</keyword>
<dbReference type="CDD" id="cd06171">
    <property type="entry name" value="Sigma70_r4"/>
    <property type="match status" value="1"/>
</dbReference>
<dbReference type="RefSeq" id="WP_379523328.1">
    <property type="nucleotide sequence ID" value="NZ_JBHSPA010000099.1"/>
</dbReference>
<evidence type="ECO:0000256" key="2">
    <source>
        <dbReference type="ARBA" id="ARBA00023082"/>
    </source>
</evidence>
<proteinExistence type="predicted"/>
<keyword evidence="7" id="KW-1185">Reference proteome</keyword>
<dbReference type="Pfam" id="PF04545">
    <property type="entry name" value="Sigma70_r4"/>
    <property type="match status" value="1"/>
</dbReference>
<evidence type="ECO:0000256" key="4">
    <source>
        <dbReference type="ARBA" id="ARBA00023163"/>
    </source>
</evidence>
<dbReference type="PANTHER" id="PTHR30385">
    <property type="entry name" value="SIGMA FACTOR F FLAGELLAR"/>
    <property type="match status" value="1"/>
</dbReference>
<reference evidence="7" key="1">
    <citation type="journal article" date="2019" name="Int. J. Syst. Evol. Microbiol.">
        <title>The Global Catalogue of Microorganisms (GCM) 10K type strain sequencing project: providing services to taxonomists for standard genome sequencing and annotation.</title>
        <authorList>
            <consortium name="The Broad Institute Genomics Platform"/>
            <consortium name="The Broad Institute Genome Sequencing Center for Infectious Disease"/>
            <person name="Wu L."/>
            <person name="Ma J."/>
        </authorList>
    </citation>
    <scope>NUCLEOTIDE SEQUENCE [LARGE SCALE GENOMIC DNA]</scope>
    <source>
        <strain evidence="7">CCUG 53903</strain>
    </source>
</reference>
<dbReference type="PANTHER" id="PTHR30385:SF4">
    <property type="entry name" value="RNA POLYMERASE SIGMA-E FACTOR"/>
    <property type="match status" value="1"/>
</dbReference>
<dbReference type="Gene3D" id="1.20.140.160">
    <property type="match status" value="1"/>
</dbReference>
<name>A0ABW1DB17_9ACTN</name>
<evidence type="ECO:0000256" key="1">
    <source>
        <dbReference type="ARBA" id="ARBA00023015"/>
    </source>
</evidence>
<evidence type="ECO:0000313" key="7">
    <source>
        <dbReference type="Proteomes" id="UP001596058"/>
    </source>
</evidence>
<dbReference type="NCBIfam" id="TIGR02937">
    <property type="entry name" value="sigma70-ECF"/>
    <property type="match status" value="1"/>
</dbReference>
<dbReference type="InterPro" id="IPR014284">
    <property type="entry name" value="RNA_pol_sigma-70_dom"/>
</dbReference>
<dbReference type="InterPro" id="IPR013324">
    <property type="entry name" value="RNA_pol_sigma_r3/r4-like"/>
</dbReference>
<organism evidence="6 7">
    <name type="scientific">Nonomuraea insulae</name>
    <dbReference type="NCBI Taxonomy" id="1616787"/>
    <lineage>
        <taxon>Bacteria</taxon>
        <taxon>Bacillati</taxon>
        <taxon>Actinomycetota</taxon>
        <taxon>Actinomycetes</taxon>
        <taxon>Streptosporangiales</taxon>
        <taxon>Streptosporangiaceae</taxon>
        <taxon>Nonomuraea</taxon>
    </lineage>
</organism>
<evidence type="ECO:0000313" key="6">
    <source>
        <dbReference type="EMBL" id="MFC5833906.1"/>
    </source>
</evidence>
<dbReference type="InterPro" id="IPR007630">
    <property type="entry name" value="RNA_pol_sigma70_r4"/>
</dbReference>
<gene>
    <name evidence="6" type="ORF">ACFPZ3_59540</name>
</gene>
<feature type="domain" description="RNA polymerase sigma-70 region 4" evidence="5">
    <location>
        <begin position="21"/>
        <end position="68"/>
    </location>
</feature>
<protein>
    <submittedName>
        <fullName evidence="6">Sigma-70 family RNA polymerase sigma factor</fullName>
    </submittedName>
</protein>